<keyword evidence="4" id="KW-1185">Reference proteome</keyword>
<dbReference type="CDD" id="cd02696">
    <property type="entry name" value="MurNAc-LAA"/>
    <property type="match status" value="1"/>
</dbReference>
<gene>
    <name evidence="3" type="primary">cwlD</name>
    <name evidence="3" type="ORF">IFO66_20050</name>
</gene>
<organism evidence="3 4">
    <name type="scientific">Paenibacillus arenosi</name>
    <dbReference type="NCBI Taxonomy" id="2774142"/>
    <lineage>
        <taxon>Bacteria</taxon>
        <taxon>Bacillati</taxon>
        <taxon>Bacillota</taxon>
        <taxon>Bacilli</taxon>
        <taxon>Bacillales</taxon>
        <taxon>Paenibacillaceae</taxon>
        <taxon>Paenibacillus</taxon>
    </lineage>
</organism>
<sequence length="236" mass="26451">MKQWFMCLGLFVLVIGLLISEAPSKKSWNQWSLPLSGKVIAIDAGHGGADGGAVSKQGIIEKDINLLIALYLRDYLQQAGAVVYLTREADHDLADSNTKKISKRKSEDLQRRVAFVEKKKADVFVSIHMNSINSNRWRGAQTFYANHIPQNEALAKFIQTEIRRNLENTERVAKSDDRGLYLLKSVNVPTALVEVGFLSHPDESRMLADSVYQRKVSASIYKGVLRYLSGEKLGKD</sequence>
<dbReference type="PANTHER" id="PTHR30404:SF0">
    <property type="entry name" value="N-ACETYLMURAMOYL-L-ALANINE AMIDASE AMIC"/>
    <property type="match status" value="1"/>
</dbReference>
<dbReference type="Gene3D" id="3.40.630.40">
    <property type="entry name" value="Zn-dependent exopeptidases"/>
    <property type="match status" value="1"/>
</dbReference>
<accession>A0ABR9B2I9</accession>
<evidence type="ECO:0000259" key="2">
    <source>
        <dbReference type="SMART" id="SM00646"/>
    </source>
</evidence>
<dbReference type="EMBL" id="JACYTN010000025">
    <property type="protein sequence ID" value="MBD8500581.1"/>
    <property type="molecule type" value="Genomic_DNA"/>
</dbReference>
<dbReference type="GO" id="GO:0008745">
    <property type="term" value="F:N-acetylmuramoyl-L-alanine amidase activity"/>
    <property type="evidence" value="ECO:0007669"/>
    <property type="project" value="UniProtKB-EC"/>
</dbReference>
<reference evidence="3 4" key="1">
    <citation type="submission" date="2020-09" db="EMBL/GenBank/DDBJ databases">
        <title>Paenibacillus sp. CAU 1523 isolated from sand of Haeundae Beach.</title>
        <authorList>
            <person name="Kim W."/>
        </authorList>
    </citation>
    <scope>NUCLEOTIDE SEQUENCE [LARGE SCALE GENOMIC DNA]</scope>
    <source>
        <strain evidence="3 4">CAU 1523</strain>
    </source>
</reference>
<dbReference type="SMART" id="SM00646">
    <property type="entry name" value="Ami_3"/>
    <property type="match status" value="1"/>
</dbReference>
<dbReference type="Proteomes" id="UP000634529">
    <property type="component" value="Unassembled WGS sequence"/>
</dbReference>
<dbReference type="SUPFAM" id="SSF53187">
    <property type="entry name" value="Zn-dependent exopeptidases"/>
    <property type="match status" value="1"/>
</dbReference>
<evidence type="ECO:0000313" key="3">
    <source>
        <dbReference type="EMBL" id="MBD8500581.1"/>
    </source>
</evidence>
<name>A0ABR9B2I9_9BACL</name>
<dbReference type="NCBIfam" id="TIGR02883">
    <property type="entry name" value="spore_cwlD"/>
    <property type="match status" value="1"/>
</dbReference>
<comment type="caution">
    <text evidence="3">The sequence shown here is derived from an EMBL/GenBank/DDBJ whole genome shotgun (WGS) entry which is preliminary data.</text>
</comment>
<dbReference type="InterPro" id="IPR014234">
    <property type="entry name" value="Spore_CwlD"/>
</dbReference>
<dbReference type="RefSeq" id="WP_192026898.1">
    <property type="nucleotide sequence ID" value="NZ_JACYTN010000025.1"/>
</dbReference>
<protein>
    <submittedName>
        <fullName evidence="3">N-acetylmuramoyl-L-alanine amidase CwlD</fullName>
        <ecNumber evidence="3">3.5.1.28</ecNumber>
    </submittedName>
</protein>
<dbReference type="Pfam" id="PF01520">
    <property type="entry name" value="Amidase_3"/>
    <property type="match status" value="1"/>
</dbReference>
<proteinExistence type="predicted"/>
<dbReference type="InterPro" id="IPR050695">
    <property type="entry name" value="N-acetylmuramoyl_amidase_3"/>
</dbReference>
<evidence type="ECO:0000256" key="1">
    <source>
        <dbReference type="ARBA" id="ARBA00022801"/>
    </source>
</evidence>
<feature type="domain" description="MurNAc-LAA" evidence="2">
    <location>
        <begin position="113"/>
        <end position="225"/>
    </location>
</feature>
<dbReference type="PANTHER" id="PTHR30404">
    <property type="entry name" value="N-ACETYLMURAMOYL-L-ALANINE AMIDASE"/>
    <property type="match status" value="1"/>
</dbReference>
<dbReference type="EC" id="3.5.1.28" evidence="3"/>
<keyword evidence="1 3" id="KW-0378">Hydrolase</keyword>
<dbReference type="InterPro" id="IPR002508">
    <property type="entry name" value="MurNAc-LAA_cat"/>
</dbReference>
<evidence type="ECO:0000313" key="4">
    <source>
        <dbReference type="Proteomes" id="UP000634529"/>
    </source>
</evidence>